<dbReference type="Pfam" id="PF01063">
    <property type="entry name" value="Aminotran_4"/>
    <property type="match status" value="1"/>
</dbReference>
<dbReference type="GO" id="GO:0008483">
    <property type="term" value="F:transaminase activity"/>
    <property type="evidence" value="ECO:0007669"/>
    <property type="project" value="UniProtKB-KW"/>
</dbReference>
<dbReference type="InterPro" id="IPR001544">
    <property type="entry name" value="Aminotrans_IV"/>
</dbReference>
<reference evidence="1 2" key="1">
    <citation type="submission" date="2020-05" db="EMBL/GenBank/DDBJ databases">
        <title>Aquirufa sp. strain 15G-AUS-rot a new Aquirufa species.</title>
        <authorList>
            <person name="Pitt A."/>
            <person name="Hahn M.W."/>
        </authorList>
    </citation>
    <scope>NUCLEOTIDE SEQUENCE [LARGE SCALE GENOMIC DNA]</scope>
    <source>
        <strain evidence="1 2">15G-AUS-rot</strain>
    </source>
</reference>
<dbReference type="InterPro" id="IPR036038">
    <property type="entry name" value="Aminotransferase-like"/>
</dbReference>
<dbReference type="RefSeq" id="WP_173493467.1">
    <property type="nucleotide sequence ID" value="NZ_CP054056.1"/>
</dbReference>
<dbReference type="EMBL" id="CP054056">
    <property type="protein sequence ID" value="QKJ25170.1"/>
    <property type="molecule type" value="Genomic_DNA"/>
</dbReference>
<organism evidence="1 2">
    <name type="scientific">Aquiluna borgnonia</name>
    <dbReference type="NCBI Taxonomy" id="2499157"/>
    <lineage>
        <taxon>Bacteria</taxon>
        <taxon>Bacillati</taxon>
        <taxon>Actinomycetota</taxon>
        <taxon>Actinomycetes</taxon>
        <taxon>Micrococcales</taxon>
        <taxon>Microbacteriaceae</taxon>
        <taxon>Luna cluster</taxon>
        <taxon>Luna-1 subcluster</taxon>
        <taxon>Aquiluna</taxon>
    </lineage>
</organism>
<dbReference type="Gene3D" id="3.20.10.10">
    <property type="entry name" value="D-amino Acid Aminotransferase, subunit A, domain 2"/>
    <property type="match status" value="1"/>
</dbReference>
<gene>
    <name evidence="1" type="ORF">HRU87_02980</name>
</gene>
<evidence type="ECO:0000313" key="2">
    <source>
        <dbReference type="Proteomes" id="UP000501003"/>
    </source>
</evidence>
<keyword evidence="2" id="KW-1185">Reference proteome</keyword>
<dbReference type="SUPFAM" id="SSF56752">
    <property type="entry name" value="D-aminoacid aminotransferase-like PLP-dependent enzymes"/>
    <property type="match status" value="1"/>
</dbReference>
<keyword evidence="1" id="KW-0032">Aminotransferase</keyword>
<protein>
    <submittedName>
        <fullName evidence="1">Aminotransferase class IV</fullName>
    </submittedName>
</protein>
<dbReference type="KEGG" id="aqg:HRU87_02980"/>
<sequence length="264" mass="29746">MSSFGEFYVFSDGALRPLNDTLSETLTVADSFLIQEGRVRQINRHFERFEKSIASPEVKAVLPEFFSAVLAELPRSGSWFPRLEYREHQPESERLVLRLREAPERTATLSLWSSDEPDPRKQAGVKGPDLSVCQRLRRAANLHGADEAVILSQDGFIADGALSSIMWWESETLCAPDDTTDWLPSITRQLVFELAREAGYQTLEKRAKPSDLENCEVWSLSSLQGIRYVTAWGDLKLGESRHASSFRKRLALLASSIDNVSWAA</sequence>
<proteinExistence type="predicted"/>
<dbReference type="InterPro" id="IPR043132">
    <property type="entry name" value="BCAT-like_C"/>
</dbReference>
<name>A0A7D4QBB2_9MICO</name>
<evidence type="ECO:0000313" key="1">
    <source>
        <dbReference type="EMBL" id="QKJ25170.1"/>
    </source>
</evidence>
<dbReference type="Proteomes" id="UP000501003">
    <property type="component" value="Chromosome"/>
</dbReference>
<dbReference type="AlphaFoldDB" id="A0A7D4QBB2"/>
<keyword evidence="1" id="KW-0808">Transferase</keyword>
<accession>A0A7D4QBB2</accession>